<organism evidence="2 3">
    <name type="scientific">Cloacibacterium rupense</name>
    <dbReference type="NCBI Taxonomy" id="517423"/>
    <lineage>
        <taxon>Bacteria</taxon>
        <taxon>Pseudomonadati</taxon>
        <taxon>Bacteroidota</taxon>
        <taxon>Flavobacteriia</taxon>
        <taxon>Flavobacteriales</taxon>
        <taxon>Weeksellaceae</taxon>
    </lineage>
</organism>
<protein>
    <recommendedName>
        <fullName evidence="1">SH3b domain-containing protein</fullName>
    </recommendedName>
</protein>
<feature type="domain" description="SH3b" evidence="1">
    <location>
        <begin position="19"/>
        <end position="92"/>
    </location>
</feature>
<dbReference type="RefSeq" id="WP_188616577.1">
    <property type="nucleotide sequence ID" value="NZ_BMLV01000001.1"/>
</dbReference>
<dbReference type="Gene3D" id="2.30.30.40">
    <property type="entry name" value="SH3 Domains"/>
    <property type="match status" value="1"/>
</dbReference>
<gene>
    <name evidence="2" type="ORF">GCM10010992_05790</name>
</gene>
<dbReference type="EMBL" id="BMLV01000001">
    <property type="protein sequence ID" value="GGP02232.1"/>
    <property type="molecule type" value="Genomic_DNA"/>
</dbReference>
<reference evidence="3" key="1">
    <citation type="journal article" date="2019" name="Int. J. Syst. Evol. Microbiol.">
        <title>The Global Catalogue of Microorganisms (GCM) 10K type strain sequencing project: providing services to taxonomists for standard genome sequencing and annotation.</title>
        <authorList>
            <consortium name="The Broad Institute Genomics Platform"/>
            <consortium name="The Broad Institute Genome Sequencing Center for Infectious Disease"/>
            <person name="Wu L."/>
            <person name="Ma J."/>
        </authorList>
    </citation>
    <scope>NUCLEOTIDE SEQUENCE [LARGE SCALE GENOMIC DNA]</scope>
    <source>
        <strain evidence="3">CGMCC 1.7656</strain>
    </source>
</reference>
<comment type="caution">
    <text evidence="2">The sequence shown here is derived from an EMBL/GenBank/DDBJ whole genome shotgun (WGS) entry which is preliminary data.</text>
</comment>
<dbReference type="Proteomes" id="UP000620064">
    <property type="component" value="Unassembled WGS sequence"/>
</dbReference>
<proteinExistence type="predicted"/>
<accession>A0ABQ2NFR8</accession>
<evidence type="ECO:0000313" key="2">
    <source>
        <dbReference type="EMBL" id="GGP02232.1"/>
    </source>
</evidence>
<dbReference type="PROSITE" id="PS51781">
    <property type="entry name" value="SH3B"/>
    <property type="match status" value="1"/>
</dbReference>
<sequence length="233" mass="27459">MKKTYHLILLLLTFQFSFSQFYIVKDEDGFVNVREENSLHSKIIAKLNNGEIVHSYEESFENKGHWLGIDFDFTKNDFKTGYVYRDRLISIDQYERIPMVKKGNEIVLKNKNIEIRITEKKFQKRNHTFTFHQEYKDIITKIDYQDYYGTDGYLPKTEYSAIEVTMSGKTISLPKEALKNLFEPNSFITTAHYDQENDILYIDSLNSDGAGSYEVLWVIEKGKFKKRLIFSGC</sequence>
<dbReference type="InterPro" id="IPR003646">
    <property type="entry name" value="SH3-like_bac-type"/>
</dbReference>
<keyword evidence="3" id="KW-1185">Reference proteome</keyword>
<evidence type="ECO:0000259" key="1">
    <source>
        <dbReference type="PROSITE" id="PS51781"/>
    </source>
</evidence>
<name>A0ABQ2NFR8_9FLAO</name>
<evidence type="ECO:0000313" key="3">
    <source>
        <dbReference type="Proteomes" id="UP000620064"/>
    </source>
</evidence>